<dbReference type="Pfam" id="PF13193">
    <property type="entry name" value="AMP-binding_C"/>
    <property type="match status" value="3"/>
</dbReference>
<dbReference type="PROSITE" id="PS50075">
    <property type="entry name" value="CARRIER"/>
    <property type="match status" value="6"/>
</dbReference>
<feature type="domain" description="Carrier" evidence="7">
    <location>
        <begin position="4219"/>
        <end position="4294"/>
    </location>
</feature>
<feature type="domain" description="Carrier" evidence="7">
    <location>
        <begin position="2669"/>
        <end position="2743"/>
    </location>
</feature>
<keyword evidence="2" id="KW-0596">Phosphopantetheine</keyword>
<dbReference type="Gene3D" id="2.30.38.10">
    <property type="entry name" value="Luciferase, Domain 3"/>
    <property type="match status" value="4"/>
</dbReference>
<proteinExistence type="predicted"/>
<dbReference type="InterPro" id="IPR009081">
    <property type="entry name" value="PP-bd_ACP"/>
</dbReference>
<evidence type="ECO:0000256" key="6">
    <source>
        <dbReference type="SAM" id="MobiDB-lite"/>
    </source>
</evidence>
<dbReference type="InterPro" id="IPR006162">
    <property type="entry name" value="Ppantetheine_attach_site"/>
</dbReference>
<feature type="region of interest" description="Disordered" evidence="6">
    <location>
        <begin position="32"/>
        <end position="53"/>
    </location>
</feature>
<dbReference type="InterPro" id="IPR010071">
    <property type="entry name" value="AA_adenyl_dom"/>
</dbReference>
<dbReference type="Proteomes" id="UP000239814">
    <property type="component" value="Chromosome"/>
</dbReference>
<keyword evidence="3" id="KW-0597">Phosphoprotein</keyword>
<dbReference type="SMART" id="SM00823">
    <property type="entry name" value="PKS_PP"/>
    <property type="match status" value="6"/>
</dbReference>
<protein>
    <recommendedName>
        <fullName evidence="7">Carrier domain-containing protein</fullName>
    </recommendedName>
</protein>
<feature type="compositionally biased region" description="Basic and acidic residues" evidence="6">
    <location>
        <begin position="39"/>
        <end position="53"/>
    </location>
</feature>
<dbReference type="Gene3D" id="3.30.559.30">
    <property type="entry name" value="Nonribosomal peptide synthetase, condensation domain"/>
    <property type="match status" value="7"/>
</dbReference>
<reference evidence="8 9" key="1">
    <citation type="submission" date="2018-03" db="EMBL/GenBank/DDBJ databases">
        <title>Characteristics and genome of n-alkane degrading marine bacteria Gordonia iterans isolated from crude oil contaminated in Tae-an, South Korea.</title>
        <authorList>
            <person name="Lee S.-S."/>
            <person name="Kim H."/>
        </authorList>
    </citation>
    <scope>NUCLEOTIDE SEQUENCE [LARGE SCALE GENOMIC DNA]</scope>
    <source>
        <strain evidence="8 9">Co17</strain>
    </source>
</reference>
<feature type="domain" description="Carrier" evidence="7">
    <location>
        <begin position="5300"/>
        <end position="5375"/>
    </location>
</feature>
<evidence type="ECO:0000256" key="5">
    <source>
        <dbReference type="ARBA" id="ARBA00023194"/>
    </source>
</evidence>
<dbReference type="InterPro" id="IPR001242">
    <property type="entry name" value="Condensation_dom"/>
</dbReference>
<feature type="domain" description="Carrier" evidence="7">
    <location>
        <begin position="6364"/>
        <end position="6439"/>
    </location>
</feature>
<evidence type="ECO:0000256" key="3">
    <source>
        <dbReference type="ARBA" id="ARBA00022553"/>
    </source>
</evidence>
<dbReference type="CDD" id="cd17643">
    <property type="entry name" value="A_NRPS_Cytc1-like"/>
    <property type="match status" value="1"/>
</dbReference>
<dbReference type="Pfam" id="PF00550">
    <property type="entry name" value="PP-binding"/>
    <property type="match status" value="6"/>
</dbReference>
<dbReference type="InterPro" id="IPR020806">
    <property type="entry name" value="PKS_PP-bd"/>
</dbReference>
<dbReference type="PANTHER" id="PTHR45527:SF1">
    <property type="entry name" value="FATTY ACID SYNTHASE"/>
    <property type="match status" value="1"/>
</dbReference>
<dbReference type="SUPFAM" id="SSF52777">
    <property type="entry name" value="CoA-dependent acyltransferases"/>
    <property type="match status" value="14"/>
</dbReference>
<dbReference type="Gene3D" id="3.30.559.10">
    <property type="entry name" value="Chloramphenicol acetyltransferase-like domain"/>
    <property type="match status" value="7"/>
</dbReference>
<dbReference type="InterPro" id="IPR000873">
    <property type="entry name" value="AMP-dep_synth/lig_dom"/>
</dbReference>
<dbReference type="InterPro" id="IPR020845">
    <property type="entry name" value="AMP-binding_CS"/>
</dbReference>
<dbReference type="GO" id="GO:0043041">
    <property type="term" value="P:amino acid activation for nonribosomal peptide biosynthetic process"/>
    <property type="evidence" value="ECO:0007669"/>
    <property type="project" value="TreeGrafter"/>
</dbReference>
<accession>A0A2S0KIM3</accession>
<keyword evidence="4" id="KW-0677">Repeat</keyword>
<dbReference type="KEGG" id="git:C6V83_16025"/>
<dbReference type="FunFam" id="1.10.1200.10:FF:000005">
    <property type="entry name" value="Nonribosomal peptide synthetase 1"/>
    <property type="match status" value="2"/>
</dbReference>
<feature type="domain" description="Carrier" evidence="7">
    <location>
        <begin position="554"/>
        <end position="629"/>
    </location>
</feature>
<gene>
    <name evidence="8" type="ORF">C6V83_16025</name>
</gene>
<dbReference type="PROSITE" id="PS00012">
    <property type="entry name" value="PHOSPHOPANTETHEINE"/>
    <property type="match status" value="6"/>
</dbReference>
<dbReference type="NCBIfam" id="NF003417">
    <property type="entry name" value="PRK04813.1"/>
    <property type="match status" value="6"/>
</dbReference>
<dbReference type="FunFam" id="3.40.50.980:FF:000002">
    <property type="entry name" value="Enterobactin synthetase component F"/>
    <property type="match status" value="1"/>
</dbReference>
<dbReference type="GO" id="GO:0005829">
    <property type="term" value="C:cytosol"/>
    <property type="evidence" value="ECO:0007669"/>
    <property type="project" value="TreeGrafter"/>
</dbReference>
<dbReference type="GO" id="GO:0047527">
    <property type="term" value="F:2,3-dihydroxybenzoate-serine ligase activity"/>
    <property type="evidence" value="ECO:0007669"/>
    <property type="project" value="TreeGrafter"/>
</dbReference>
<comment type="cofactor">
    <cofactor evidence="1">
        <name>pantetheine 4'-phosphate</name>
        <dbReference type="ChEBI" id="CHEBI:47942"/>
    </cofactor>
</comment>
<dbReference type="SUPFAM" id="SSF47336">
    <property type="entry name" value="ACP-like"/>
    <property type="match status" value="6"/>
</dbReference>
<name>A0A2S0KIM3_9ACTN</name>
<dbReference type="Gene3D" id="3.40.50.12780">
    <property type="entry name" value="N-terminal domain of ligase-like"/>
    <property type="match status" value="2"/>
</dbReference>
<evidence type="ECO:0000259" key="7">
    <source>
        <dbReference type="PROSITE" id="PS50075"/>
    </source>
</evidence>
<dbReference type="InterPro" id="IPR045851">
    <property type="entry name" value="AMP-bd_C_sf"/>
</dbReference>
<dbReference type="GO" id="GO:0072330">
    <property type="term" value="P:monocarboxylic acid biosynthetic process"/>
    <property type="evidence" value="ECO:0007669"/>
    <property type="project" value="UniProtKB-ARBA"/>
</dbReference>
<dbReference type="InterPro" id="IPR010060">
    <property type="entry name" value="NRPS_synth"/>
</dbReference>
<dbReference type="InterPro" id="IPR023213">
    <property type="entry name" value="CAT-like_dom_sf"/>
</dbReference>
<dbReference type="GO" id="GO:0009239">
    <property type="term" value="P:enterobactin biosynthetic process"/>
    <property type="evidence" value="ECO:0007669"/>
    <property type="project" value="TreeGrafter"/>
</dbReference>
<dbReference type="FunFam" id="3.40.50.980:FF:000001">
    <property type="entry name" value="Non-ribosomal peptide synthetase"/>
    <property type="match status" value="2"/>
</dbReference>
<dbReference type="FunFam" id="1.10.1200.10:FF:000016">
    <property type="entry name" value="Non-ribosomal peptide synthase"/>
    <property type="match status" value="2"/>
</dbReference>
<dbReference type="GO" id="GO:0009366">
    <property type="term" value="C:enterobactin synthetase complex"/>
    <property type="evidence" value="ECO:0007669"/>
    <property type="project" value="TreeGrafter"/>
</dbReference>
<keyword evidence="5" id="KW-0045">Antibiotic biosynthesis</keyword>
<dbReference type="CDD" id="cd05930">
    <property type="entry name" value="A_NRPS"/>
    <property type="match status" value="2"/>
</dbReference>
<dbReference type="EMBL" id="CP027433">
    <property type="protein sequence ID" value="AVM01529.1"/>
    <property type="molecule type" value="Genomic_DNA"/>
</dbReference>
<dbReference type="FunFam" id="3.40.50.12780:FF:000012">
    <property type="entry name" value="Non-ribosomal peptide synthetase"/>
    <property type="match status" value="3"/>
</dbReference>
<dbReference type="CDD" id="cd19540">
    <property type="entry name" value="LCL_NRPS-like"/>
    <property type="match status" value="5"/>
</dbReference>
<feature type="domain" description="Carrier" evidence="7">
    <location>
        <begin position="1611"/>
        <end position="1686"/>
    </location>
</feature>
<sequence length="6919" mass="733037">MRPRPSRSRPGRRAATVRTVCTPCLPWSIRGRTATGDDMTSKEGDPVPEVSERGSHEAAAALVFGNRRVSRAEFNARVATLARKLIAAGVGPEVAVAVAMPRSVELLVSLHAIEAAGGQFVPLDIDAPEGRTEYMVTTAGADLVLIRAGDLPASVRGLGERVRLLSVDCASEVDLAACPLDDDERLTPLLPENAAYTLFTSGSTGRPKGVTVAHRAIVNRLAWMRDWSSLGSEDIFLQKTPITFDVSVPELFLPMTIGATLVIAEPGRHGDPQYLFDLIKREQITVVHFVPSMAAAFLDILGDRIRQLTSVRMIFASGEALPPAVAQRLLDVFPHAELHNLYGPTEAAVEVIGQQVRRGDETVPIGSPVPGTTSYVLDDRLQLVPTGVPGELYLGGVQVARGYAAAPALTAERFVADPFGQPGERLYRTGDLVRWNKRGEIDYLGRTDFQVKLRGQRIELGEIEAAIADVPGVVHAAATVLEAPGGGEFLVGYAAPSSVDLEQVKGGVETALPEYMRPSVWVLLDDVTLNTAGKLDRKALPAPDFDVAETQYVAPETDAERIVAEVFADVLGVERVSVTGSFFDAGGNSLSAMRLVARAGESLGVEFSVRDLFDAPTVRELVAAVADRAPALPPVTAAMPRPEMIPLSFAQQRMWFINRLDPSAPTYNIPSAFRLRGAVDLDALRQAVSDVVARHEVLRTVFPDREGVPYQLVVEAGEADTRLDWRVVETTEEVLAELRRGFDVTIELPVRVRLVAESADSLVLALVVHHIAFDGQSFGPMVGDLLTAYAARSVGAVPEFVPLPVQYSDYSVWQHDVLGSPEDPASVMGRQLAYWTDVLAGVPEVIELPTDRPRPAVFSSAGDQVKFAIPAKLGVEIDRFAAESGASRFMVLHAVFASLLARMSGASDIVLGTPIDGRGPRGLDALVGMFVNTLVLRTQIDPAESFEALMARTRAADLDALAHAEVPFESIVDAVDPVRSEAFSPLVQVILSVDPLAQASDESVPVGEVTVEPFDGADTPAQMDLNLTIAGADDGASDWTGLLTFATSIFDHSTIEKLGERFVRLLEGVLSSPTAPVGDLTLVDDVESATVRAESVGPVEPILDETIADAVATQVAARPDALALVAGEREFSYGEFGARIGELARTLIVAGVGPETAVGVVMDRSAELVTSVHAVMAAGGQYVPIATDSPAERAEYVASTAGVQLVLVANGAEVPEFVAGLNVPVIEVDCSSELAADAKPLDSSERLVPLRASDAAYTLFTSGSTGLPKGVTIPHGAVRNFVAWFDQTVPAGDQRLLFKTPHTFDASVLELFWPLVAGQTMVIADAGGERDPQYLADVMNAADVSVVQFVPSLLAAFLDIVGDEPLLPNLQVLFSGGEALPPAVAKDFRRRVPQAKVVNLFGPTEAAVYTMSAVLDEVDQVVPIGAPMANTTAFILDSRLHPVPDGVAGELYLGGVQSARGYASRPDLTAERFIADPFGEAGSRLYRTGDLVKRSSDSGELEYLGRTDFQVKLRGQRLELGEVEAAIAGVDGVVHAAARVVEGPAGDQLVGYVAPASVDTNAIAVELAKQLPEYMVPTAWVTLAEMPLNTAGKVDRRSLPEPEFAAVEYVAPETPEEETVAVVYADLLGVDRVSVTESFFDAGGNSLAAMRLVARVSDALGVQVSVRDVFDAPSVRELVAEVAGRAPALPPVTKADPRPAQIPLSFAQQRMWFINRFDPSLPTYNIPAVMRITGALDVAALQAAFADVVARHEVLRTTFPDADGAPVQVIAPESAVAAQLPWIEVESEAELVAEVSAGFDVTEQWPIRAVICPVGADGFVFAVVAHHIATDGESMGPLVADVLTAYAARAAGQEPPFAPLPVQFADFAIWQRDVLGAPDEADSVLGRQLSYWRDALADLPDVLELPTDRPRPAVASYVGAEVRFEIPARVSERVAAVAGAHDVTPFMVVHGALAVLLARLSATQDIAVATPVAGRGQAELDALVGMFVNTLVLRTQVDSGVSFTDVLARVRQGDLDAFAHQEVPFEAVVDAIDPVRSEAFSPLAQVMLSFDPGASMRGIEADVQGLRVAGVPDPFVPAQVDLTFRVLPDGDGTWSGAVVYATDLFDESTARSLADRFVAFLDELTSDPGSAVGDVALLDQSARDEVLAVSSGPAVQAPALPIADAVAAQVAATPDAAALVFEGREVSYAEFGARVATLARELIAAGVGPDVAVGVCIDRSVELLVAIHAITAAGGQYVPVDIAAPVERARVMLDTAGAQVVLVAAGTAPEPVAGLESRVIEVDGAAEVDLSVAAVTDAERLAPLHGDSALYTLFTSGSTGTPKGVTVSHEAVLNRLVWMRDDYGLAADARFLQKTPYTFDVSVWELFLPLLIGAPLVIARPDGHRDPQYLASVIAEEQVSVVHFVPSMLSVFLDVVGDGVAALTSLTEVFTSGEALAPAIAQELLTVLPSTELHNLYGPTEAAVDVTAVQVLPGDELVTIGRAVANTTALVLDDRLQPVPDGVPGELYLGGVQIARGYAAAPALTAERFVADPFGEPGSRLYRTGDLVKRQAGGDLEYLGRTDFQVKLRGQRIELGEIEAVIAGAPGVVHAAATVAQASTGGEFLVGYVSPASVDLDSVKEHVAAALPEYMQPSVWNLIDDVVLNSAGKLDRKALPAPDFSAAQSEYAAPVGSVEEQLAAIVGGLLGIDRVSVTESFFALGGDSIMSIRLASAARAAGWELSPREIFESRTVRKMAALVTNSDRGVQVLDELPGGGVGESVIRPITSWMLEHSSQPSDFADFAQSMVLVAPAGMTPEALADILAAIVAAHPMLSARLEIVDEAWTLTAGTEFDAAESVLSVQSTNDSGTEEFGADVLRAYTEAVSGMDPAAGRLLRACLVTTGDDRARIVLAIHHLGVDAVSWPILIEDLITAWAQHQEGKPISLRAEGTSQRAWAGAVAGLREEFEEQSGYWLERLPELPTGLGSRFDASRDRDKTSVALVHNVEGEVADEVLTRLPEAFGGTVDDVLLGTFARAVRGWQRSRGIDAAATVSVLAEGHGRDEHLLDRGDEPRRADLSRTVGWFTTLAPLKLDPAADVVHAIKAAKEERLGTPDGGAGFGVLRYRENGERAIGDLGSRPLPSILFNYLGATGAAGVGVETPFATAGDVPPLPGSVRGEMTMSAALIIDAMSVASEDGRRLQVRFRFPEAMLQAEDVQRLADQWSAELSAAVEAGRNQIGLSPSDVPGSGITQEELDLIALDLPGAQVWPLTPLQAGLFFQAGMVRDDELDVYHVQARVQFGDVDTDRLQAAMGILLQHHEVLRSGFRQIEAGAVAVVPDDVAVPLREADLGDLDDEAAEVRLAEIADTERAQRFDLSSPPLMRAILVRHPNGADLIVTSHHILFDGWSGPLVLTDLLAAYATGAPYTPTHEHSFADHARAVARTDTAAGIAAWQENLADVDGPTRIAPAGTTAIDQAPREVGFALADDTSAKVLRLARECGATLSTVLQAAWAVLLSRLTGNRVVTFGETVSGRPADLDGVDTMVGLFINTLPVVVDIDPSVTFREMLAALQRDKVRVLDHHHIGLPDLARIAPQALEFDTLFIHESYPIDTESISEAGSDGLELRGISMRDATHYPVSFITEEHGGRVSGHLKYLPDVFGEEQVKVLADAIAEILRAGAAVPDELVADLPLLTVAGAEAEVGREWGRSVGLPAVVSVADAVAGQVARTPEATALVFGGREVSYGEFGARVNVFARELIAAGVGPEVSVAVAVPRSVEMMVAIHAVVAAGGQYVPIDLGTPVDRAEYMLTTSGAKLLVVSDRSLVGDALAAAEAAGVPVCGVDASAPVDADSAAAAPVTDGDRLSPLRADSAVYTLFTSGSTGMPKGVTLTHEAVLNRFWWGLDELPIDASDVVVQKTPYTFDCSVPELFAPLMVGASLVVLKQGGHLEPVYVAEEIARTQATMVHFVPSMLSVFLDVVPESLLQRLDSVRIVSTTGEALPPAVAAPARGVWPEALFYNLYGPTEAAIEITYQRIGQVSAEDPTVPIGVPVWNSSAVVLDGRLHRVPAGVPGELYLGGVQLARGYAARPDLTAERFVADPHGAPGARLYRTGDLVRRLGDGSLEYLGRTDFQIKLRGQRIELGEIEAVLAAAPGVVHTAVTVAVSPDGGEHLVGYVCAGPGEILDLDAVKVSTSAALPGYMVPTVWMVVDDIALNTAGKIDRKSLPAPEFGGLEAEYVAPEGEAEEALARVFVDVLGVERVSATESFFDAGGNSLSAMRLVARAGEALGVEFTVRDLFEAPTVRELAAASVGKAVALPPVTAVVPRPEQVPLSFAQHRMWLLNQANPDSSAYNIPMGLRVTGPLDLDALHTAMVDVVVRHEVLRTTFPSVDGNPRQKIARESSVAARLDWDVVDSADEIQEALTSGFNLTRQTPIRIRVLAVGPDEHIVVVVVHHIAFDGESMAPFVTDLLTAYLAEADDRDPEFTELPYGFADYALWQHEVLGTPEDPDSVVGGQLGYWKTQLAGLPELVELPLDRPRPPVASQRGDLVPFVIPEAVATGIRALADQSGATPFMVVHAALAALLARMTGQRDIAIGTPIAGRGQAGLEHLVGMFVNTLVLRTGVPRGITFDELLAEAKRADLDAYVNADVPFETVVEELGIVQSSAFSPFTQVWLTFNQTDVPELAGETLAGAEFGGLTVEPVAAPETPAKIDLLVTVADTDGDWSGSLLYATDLFDRRSMDMVAAYLVASLEQVVADPSLPVASITLPENVAESSAASTAAPSVSDVPEVRKARTIPTDGAIVSGGAGVDPVLLSEIFAQAVDKWGPRQAVVDPDGSYLTYADLDARSNRLARWLINQGVGSEQLVALAIERSSQLLVAIWAVAKTGAGYVPIDPTYPADRVASMIEDSGASVGLAIAASGHLPAGGFAWYRLDDDGLAAEIDELDSKAVTDVDRLRPVRIDNTAYVIFTSGSTGRPKGVSVTHAGLANFADEEVRRSEADERSRVLGFASPSFDASVLEYLLAARSGGVLVYRPTEAVGGQVLQDFMMRHAVTHTFLTPSVLATMDPATLPALRVVYAGGEAVPQALKDQWAMFPRIQNLYGPTETTIGVAISEPMQVGAPVYLGGPLAGVGFLVLDDELQPVPVGVPGELYVCGDQLARGYLGVPALTASRFVANPYGIPGDRMYRTGDVVRWRNDDGGHRVIEYTGRSDDQIKLRGLRIELGEIETVLAGHPDVVTAVVVGVGGSVATALAGYVAVRSGAQAEPAQLRSFLAERLPSHMVPASINVLDTMPLTPVGKLDKNALPEPVVEATEYIAPEGAEEVAIAEVFAEILGMDQISVTESFFDLGGNSLSAMRVVGRVGEILDVEVSIADVFAAPTVRELASALADRGSALPPVTAVVPRPDRVPLSFAQQRMWFINRLEPDAPTYNIPVVLRLSGDVNVEALRASVADVVRRHEVLRTTFPDVEGVPVQVIAPESSVDADLVWIETDSVEAFGSAVSAGFDVTMQWPIRVVICREGGDYLFAVVAHHIAADGESMLPLVTDVLTAYAARAAGEVPVFAPLPVQFADFALWQHEVLGAPEVADSVLGRQLVFWREALAGLPDVLDLPMDRPRPAIASHVGGQVSFVIPAEIGDRIAGLTAGSGLTPFMVVHAGLSVLLARLSATGDVAVATPIAGRGSESLDALVGMFVNTLVLRARVDSSMSFAELLDQVRVSDLDAFAHAEVPFESVVEALDPVRSEAFSPLAQVMLSFDPAASVGQAEMEIAGISAQALAAPVVPAQVDLTFNVSSAAAGRDWAGSILYATDLFDEATVQSFADRLVVLLDGVTADPAAPVGDVVLLNSGERERLPGPPAPVVPEGAERTLVELFAGSVERFGSSPAVSALGVTVSYAELDSRSDAVAAGLVAAGVRAGDLVGLATARSVDLPVAILGVLKAGGAYLPLDVTNPVERLSYIVGDAGVSVVLTDASTQGHELWSAVGAGVAVLDVDRVIVENAGASFTSVSVPSSSRAYVIYTSGSTGLPKGVEVTHADVAALMAACAQDFDFRPDDVWTMFHSYAFDFSVWELWGPLLSGARVVIVDRDLARDLDAFVQLLADEQVTFLNLTPSAFYQVIDARRRNPSAESALRYIVFGGEELAFDQVRRWFDENPDDRARLVNMYGITETTVHVSFREIDRGDVRSADPSFIGRPLSTLAIHILDDRLRPVPQGVPGEMYVAGAQLAQGYLARPDLTGTRFVANPFASDGSRLYRTGDRARRVGDDIEYLGRADGQAQLRGFRIEYGEVEAALLAADGVTGAAATVIVDSQRGDALIGYVVADAGVELDVQAIREQAGKHVPRYMIPDLVMVVDQLPLTANGKLDRKALPAPDFGRVLEEYVAPEGAAEEALAAVFADVLGLDQVSVTASFFDAGGNSLSAMRVVARAGDALGVELSIRDLFDAPTVRELAAASVGKAPALPPVTAVVPRPERIPLSFAQQRMWFINQFEPGTATYNIPIAIRIAGDLDVGAMRAAASDVVRRHEVLRTVFPAVEGEPTQRILSADEAIADLDLSVVGSQEELFAAAAAGFDVTRRPPLRIRLWEETPGEWLLLAVLHHIVSDGESGMPLITDMVTAYVARAKGEDPAFTPLPVQFADVAIWQHAVLGDPTNQRSIAGKQLAHWENALAGIPDVLELPADHPRPPVASYAGAGFDFELSAEVGARVEQVARVRGASVFMVVHAALATLLARLSASDDVTIATPIAGRGQAELDGLIGMFVNTLVLRSQVDIGDSFLGVLDATRDVDLEAFAHADVPFESVVDRLNPVRSQAFSPLAQVMLSVNHQRPPKQVVELDGLTVAPLEVPITTAQMDLSFTVQARAGDPWTVSIVYATDLFAEPTIAKLAERFSAVLDALTQSPNKPVALAPLLDSSERLEIAGWTTGSSPTGDADTLTGLIE</sequence>
<evidence type="ECO:0000256" key="4">
    <source>
        <dbReference type="ARBA" id="ARBA00022737"/>
    </source>
</evidence>
<dbReference type="FunFam" id="2.30.38.10:FF:000001">
    <property type="entry name" value="Non-ribosomal peptide synthetase PvdI"/>
    <property type="match status" value="3"/>
</dbReference>
<dbReference type="Gene3D" id="3.40.50.980">
    <property type="match status" value="8"/>
</dbReference>
<dbReference type="GO" id="GO:0031177">
    <property type="term" value="F:phosphopantetheine binding"/>
    <property type="evidence" value="ECO:0007669"/>
    <property type="project" value="InterPro"/>
</dbReference>
<keyword evidence="9" id="KW-1185">Reference proteome</keyword>
<dbReference type="InterPro" id="IPR025110">
    <property type="entry name" value="AMP-bd_C"/>
</dbReference>
<dbReference type="InterPro" id="IPR036736">
    <property type="entry name" value="ACP-like_sf"/>
</dbReference>
<dbReference type="InterPro" id="IPR042099">
    <property type="entry name" value="ANL_N_sf"/>
</dbReference>
<dbReference type="UniPathway" id="UPA00011"/>
<evidence type="ECO:0000256" key="1">
    <source>
        <dbReference type="ARBA" id="ARBA00001957"/>
    </source>
</evidence>
<organism evidence="8 9">
    <name type="scientific">Gordonia iterans</name>
    <dbReference type="NCBI Taxonomy" id="1004901"/>
    <lineage>
        <taxon>Bacteria</taxon>
        <taxon>Bacillati</taxon>
        <taxon>Actinomycetota</taxon>
        <taxon>Actinomycetes</taxon>
        <taxon>Mycobacteriales</taxon>
        <taxon>Gordoniaceae</taxon>
        <taxon>Gordonia</taxon>
    </lineage>
</organism>
<dbReference type="NCBIfam" id="TIGR01720">
    <property type="entry name" value="NRPS-para261"/>
    <property type="match status" value="1"/>
</dbReference>
<dbReference type="GO" id="GO:0008610">
    <property type="term" value="P:lipid biosynthetic process"/>
    <property type="evidence" value="ECO:0007669"/>
    <property type="project" value="UniProtKB-ARBA"/>
</dbReference>
<dbReference type="Gene3D" id="1.10.1200.10">
    <property type="entry name" value="ACP-like"/>
    <property type="match status" value="6"/>
</dbReference>
<dbReference type="Pfam" id="PF00501">
    <property type="entry name" value="AMP-binding"/>
    <property type="match status" value="6"/>
</dbReference>
<dbReference type="PANTHER" id="PTHR45527">
    <property type="entry name" value="NONRIBOSOMAL PEPTIDE SYNTHETASE"/>
    <property type="match status" value="1"/>
</dbReference>
<evidence type="ECO:0000256" key="2">
    <source>
        <dbReference type="ARBA" id="ARBA00022450"/>
    </source>
</evidence>
<dbReference type="Gene3D" id="3.30.300.30">
    <property type="match status" value="6"/>
</dbReference>
<evidence type="ECO:0000313" key="9">
    <source>
        <dbReference type="Proteomes" id="UP000239814"/>
    </source>
</evidence>
<evidence type="ECO:0000313" key="8">
    <source>
        <dbReference type="EMBL" id="AVM01529.1"/>
    </source>
</evidence>
<dbReference type="PROSITE" id="PS00455">
    <property type="entry name" value="AMP_BINDING"/>
    <property type="match status" value="2"/>
</dbReference>
<dbReference type="NCBIfam" id="NF004282">
    <property type="entry name" value="PRK05691.1"/>
    <property type="match status" value="7"/>
</dbReference>
<dbReference type="Pfam" id="PF00668">
    <property type="entry name" value="Condensation"/>
    <property type="match status" value="7"/>
</dbReference>
<dbReference type="SUPFAM" id="SSF56801">
    <property type="entry name" value="Acetyl-CoA synthetase-like"/>
    <property type="match status" value="6"/>
</dbReference>
<dbReference type="NCBIfam" id="TIGR01733">
    <property type="entry name" value="AA-adenyl-dom"/>
    <property type="match status" value="6"/>
</dbReference>